<dbReference type="GO" id="GO:0005886">
    <property type="term" value="C:plasma membrane"/>
    <property type="evidence" value="ECO:0007669"/>
    <property type="project" value="UniProtKB-SubCell"/>
</dbReference>
<evidence type="ECO:0000256" key="7">
    <source>
        <dbReference type="RuleBase" id="RU361233"/>
    </source>
</evidence>
<evidence type="ECO:0000256" key="5">
    <source>
        <dbReference type="ARBA" id="ARBA00022989"/>
    </source>
</evidence>
<dbReference type="InterPro" id="IPR006459">
    <property type="entry name" value="CASP/CASPL"/>
</dbReference>
<comment type="similarity">
    <text evidence="2 7">Belongs to the Casparian strip membrane proteins (CASP) family.</text>
</comment>
<evidence type="ECO:0000256" key="2">
    <source>
        <dbReference type="ARBA" id="ARBA00007651"/>
    </source>
</evidence>
<keyword evidence="4 7" id="KW-0812">Transmembrane</keyword>
<feature type="transmembrane region" description="Helical" evidence="7">
    <location>
        <begin position="184"/>
        <end position="205"/>
    </location>
</feature>
<protein>
    <recommendedName>
        <fullName evidence="7">CASP-like protein</fullName>
    </recommendedName>
</protein>
<feature type="region of interest" description="Disordered" evidence="8">
    <location>
        <begin position="274"/>
        <end position="318"/>
    </location>
</feature>
<dbReference type="AlphaFoldDB" id="A0A5N6M954"/>
<accession>A0A5N6M954</accession>
<dbReference type="Proteomes" id="UP000326396">
    <property type="component" value="Linkage Group LG6"/>
</dbReference>
<dbReference type="InterPro" id="IPR044173">
    <property type="entry name" value="CASPL"/>
</dbReference>
<keyword evidence="5 7" id="KW-1133">Transmembrane helix</keyword>
<name>A0A5N6M954_9ASTR</name>
<feature type="domain" description="Casparian strip membrane protein" evidence="9">
    <location>
        <begin position="51"/>
        <end position="198"/>
    </location>
</feature>
<reference evidence="10 12" key="1">
    <citation type="submission" date="2019-05" db="EMBL/GenBank/DDBJ databases">
        <title>Mikania micrantha, genome provides insights into the molecular mechanism of rapid growth.</title>
        <authorList>
            <person name="Liu B."/>
        </authorList>
    </citation>
    <scope>NUCLEOTIDE SEQUENCE [LARGE SCALE GENOMIC DNA]</scope>
    <source>
        <strain evidence="10">NLD-2019</strain>
        <tissue evidence="10">Leaf</tissue>
    </source>
</reference>
<evidence type="ECO:0000256" key="6">
    <source>
        <dbReference type="ARBA" id="ARBA00023136"/>
    </source>
</evidence>
<feature type="transmembrane region" description="Helical" evidence="7">
    <location>
        <begin position="58"/>
        <end position="78"/>
    </location>
</feature>
<sequence>MDLSRSGKETGDIAIPVREVRSSKSGKGAPPVVAPASIQLGQVPPAAGWRRGVGIIDLILRICAITTTLAAAAVMGTTSQNLPFFTQFFQFQASYDDFPTFTFFLAGNAITCTYLVLSLPFSIVCIVRPHIIGARMMLLIFDTLALALTMAAASAAAAIVYLAHNGNPNTNWPALCQQFNDFCPRVSGAVVGSFLGVLILAVLVARLERISRVDVVYKSTSSAPIVVESSSATTNLIKNHLVFQSIESLLNRHCECPIGWIFFIAVTEAITEENDEEAGDKTVTEPPATNKHRKMPWMGGYIRRDSPRPPSPPPPLSLSVTAQIRSSSVKPVVRVLNSFYRMGSDV</sequence>
<feature type="transmembrane region" description="Helical" evidence="7">
    <location>
        <begin position="98"/>
        <end position="127"/>
    </location>
</feature>
<keyword evidence="3 7" id="KW-1003">Cell membrane</keyword>
<dbReference type="InterPro" id="IPR006702">
    <property type="entry name" value="CASP_dom"/>
</dbReference>
<dbReference type="NCBIfam" id="TIGR01569">
    <property type="entry name" value="A_tha_TIGR01569"/>
    <property type="match status" value="1"/>
</dbReference>
<proteinExistence type="inferred from homology"/>
<evidence type="ECO:0000256" key="1">
    <source>
        <dbReference type="ARBA" id="ARBA00004651"/>
    </source>
</evidence>
<evidence type="ECO:0000259" key="9">
    <source>
        <dbReference type="Pfam" id="PF04535"/>
    </source>
</evidence>
<gene>
    <name evidence="10" type="ORF">E3N88_32650</name>
    <name evidence="11" type="ORF">E3N88_32843</name>
</gene>
<evidence type="ECO:0000256" key="4">
    <source>
        <dbReference type="ARBA" id="ARBA00022692"/>
    </source>
</evidence>
<feature type="transmembrane region" description="Helical" evidence="7">
    <location>
        <begin position="139"/>
        <end position="164"/>
    </location>
</feature>
<evidence type="ECO:0000313" key="11">
    <source>
        <dbReference type="EMBL" id="KAD3337323.1"/>
    </source>
</evidence>
<dbReference type="PANTHER" id="PTHR36488:SF11">
    <property type="entry name" value="CASP-LIKE PROTEIN"/>
    <property type="match status" value="1"/>
</dbReference>
<evidence type="ECO:0000313" key="12">
    <source>
        <dbReference type="Proteomes" id="UP000326396"/>
    </source>
</evidence>
<dbReference type="EMBL" id="SZYD01000016">
    <property type="protein sequence ID" value="KAD3337323.1"/>
    <property type="molecule type" value="Genomic_DNA"/>
</dbReference>
<keyword evidence="6 7" id="KW-0472">Membrane</keyword>
<evidence type="ECO:0000256" key="8">
    <source>
        <dbReference type="SAM" id="MobiDB-lite"/>
    </source>
</evidence>
<keyword evidence="12" id="KW-1185">Reference proteome</keyword>
<dbReference type="Pfam" id="PF04535">
    <property type="entry name" value="CASP_dom"/>
    <property type="match status" value="1"/>
</dbReference>
<dbReference type="OrthoDB" id="753675at2759"/>
<comment type="subcellular location">
    <subcellularLocation>
        <location evidence="1 7">Cell membrane</location>
        <topology evidence="1 7">Multi-pass membrane protein</topology>
    </subcellularLocation>
</comment>
<dbReference type="EMBL" id="SZYD01000016">
    <property type="protein sequence ID" value="KAD3337130.1"/>
    <property type="molecule type" value="Genomic_DNA"/>
</dbReference>
<comment type="caution">
    <text evidence="10">The sequence shown here is derived from an EMBL/GenBank/DDBJ whole genome shotgun (WGS) entry which is preliminary data.</text>
</comment>
<evidence type="ECO:0000256" key="3">
    <source>
        <dbReference type="ARBA" id="ARBA00022475"/>
    </source>
</evidence>
<organism evidence="10 12">
    <name type="scientific">Mikania micrantha</name>
    <name type="common">bitter vine</name>
    <dbReference type="NCBI Taxonomy" id="192012"/>
    <lineage>
        <taxon>Eukaryota</taxon>
        <taxon>Viridiplantae</taxon>
        <taxon>Streptophyta</taxon>
        <taxon>Embryophyta</taxon>
        <taxon>Tracheophyta</taxon>
        <taxon>Spermatophyta</taxon>
        <taxon>Magnoliopsida</taxon>
        <taxon>eudicotyledons</taxon>
        <taxon>Gunneridae</taxon>
        <taxon>Pentapetalae</taxon>
        <taxon>asterids</taxon>
        <taxon>campanulids</taxon>
        <taxon>Asterales</taxon>
        <taxon>Asteraceae</taxon>
        <taxon>Asteroideae</taxon>
        <taxon>Heliantheae alliance</taxon>
        <taxon>Eupatorieae</taxon>
        <taxon>Mikania</taxon>
    </lineage>
</organism>
<comment type="subunit">
    <text evidence="7">Homodimer and heterodimers.</text>
</comment>
<evidence type="ECO:0000313" key="10">
    <source>
        <dbReference type="EMBL" id="KAD3337130.1"/>
    </source>
</evidence>
<dbReference type="PANTHER" id="PTHR36488">
    <property type="entry name" value="CASP-LIKE PROTEIN 1U1"/>
    <property type="match status" value="1"/>
</dbReference>